<dbReference type="OrthoDB" id="1067894at2"/>
<accession>A0A1C7H7H2</accession>
<dbReference type="Gene3D" id="2.60.40.3690">
    <property type="match status" value="1"/>
</dbReference>
<protein>
    <recommendedName>
        <fullName evidence="1">Minor fimbrium subunit Mfa1 C-terminal domain-containing protein</fullName>
    </recommendedName>
</protein>
<proteinExistence type="predicted"/>
<sequence length="658" mass="72465">MKKSNLLFSAVMALAMGSLASCSSDDLVTEVQGQETTVDHDQVRYLNVTIASAGGVGTRAETTDNDFLQGDEPKENFIENMTFVFYDAAGVPTGQAYDLSSSDIADEDFESSTGSVGKIWKSIIPVSLVQGQNLPSYVMCFINPVGSAEFKSKPLSEIEGIIRQEVVRGNGNFPMTNSVYYGDNPITGETKVRMIATPVNTGQLYTSEEAAKADGAQAIDIYVERYAARVTLNLASGTDVIVPNATDVNGYTLTFVPEFWRPNAIDQNIFAVKRYGLLGDGNIPNYNPTFAELQANFKNKTWWNEPEKSRSYWACSPSYYDNEYPKVSDDITDIAAKNDYTGTTDEDKYPYTLHYFNYNQIEAGKVEGGSPLQGSVKWENGFSKTFYARETTTAAKAWGWENTENTAYNPLASIASAVIVGHYELEATGGSAAVPEGDKTFYLYGKTEGKWNLYFESSIVGAMVKQQSVVLKRTAPNTYEAYREEDGFIVEHPSKSVRDIKNTTVAGRLVALQLDPLALPTGDNELYYYDVTQPEGNRYTQITTGNVEIVNSNLLSTGYASKYGDGIGYFNIPIEHLGGAVKTEDGKSYNFAQCPPGSFGIVRNHAYTINVNKISGLATPLRDKMQPIVPPVDEVSYYISARLNILNWRIVPTQDVEL</sequence>
<reference evidence="3" key="1">
    <citation type="submission" date="2016-04" db="EMBL/GenBank/DDBJ databases">
        <title>Complete Genome Sequences of Twelve Strains of a Stable Defined Moderately Diverse Mouse Microbiota 2 (sDMDMm2).</title>
        <authorList>
            <person name="Uchimura Y."/>
            <person name="Wyss M."/>
            <person name="Brugiroux S."/>
            <person name="Limenitakis J.P."/>
            <person name="Stecher B."/>
            <person name="McCoy K.D."/>
            <person name="Macpherson A.J."/>
        </authorList>
    </citation>
    <scope>NUCLEOTIDE SEQUENCE [LARGE SCALE GENOMIC DNA]</scope>
    <source>
        <strain evidence="3">I48</strain>
    </source>
</reference>
<dbReference type="PROSITE" id="PS51257">
    <property type="entry name" value="PROKAR_LIPOPROTEIN"/>
    <property type="match status" value="1"/>
</dbReference>
<evidence type="ECO:0000259" key="1">
    <source>
        <dbReference type="Pfam" id="PF15495"/>
    </source>
</evidence>
<name>A0A1C7H7H2_9BACE</name>
<dbReference type="Gene3D" id="2.60.40.2580">
    <property type="match status" value="1"/>
</dbReference>
<dbReference type="RefSeq" id="WP_065540104.1">
    <property type="nucleotide sequence ID" value="NZ_CAPDLJ010000044.1"/>
</dbReference>
<organism evidence="2 3">
    <name type="scientific">Bacteroides caecimuris</name>
    <dbReference type="NCBI Taxonomy" id="1796613"/>
    <lineage>
        <taxon>Bacteria</taxon>
        <taxon>Pseudomonadati</taxon>
        <taxon>Bacteroidota</taxon>
        <taxon>Bacteroidia</taxon>
        <taxon>Bacteroidales</taxon>
        <taxon>Bacteroidaceae</taxon>
        <taxon>Bacteroides</taxon>
    </lineage>
</organism>
<evidence type="ECO:0000313" key="3">
    <source>
        <dbReference type="Proteomes" id="UP000092631"/>
    </source>
</evidence>
<dbReference type="AlphaFoldDB" id="A0A1C7H7H2"/>
<keyword evidence="3" id="KW-1185">Reference proteome</keyword>
<dbReference type="EMBL" id="CP015401">
    <property type="protein sequence ID" value="ANU59487.1"/>
    <property type="molecule type" value="Genomic_DNA"/>
</dbReference>
<dbReference type="Pfam" id="PF15495">
    <property type="entry name" value="Fimbrillin_C"/>
    <property type="match status" value="1"/>
</dbReference>
<dbReference type="KEGG" id="bcae:A4V03_19490"/>
<dbReference type="GeneID" id="82189315"/>
<dbReference type="InterPro" id="IPR029140">
    <property type="entry name" value="Mfa1_C"/>
</dbReference>
<evidence type="ECO:0000313" key="2">
    <source>
        <dbReference type="EMBL" id="ANU59487.1"/>
    </source>
</evidence>
<feature type="domain" description="Minor fimbrium subunit Mfa1 C-terminal" evidence="1">
    <location>
        <begin position="562"/>
        <end position="650"/>
    </location>
</feature>
<dbReference type="Proteomes" id="UP000092631">
    <property type="component" value="Chromosome"/>
</dbReference>
<gene>
    <name evidence="2" type="ORF">A4V03_19490</name>
</gene>